<dbReference type="PROSITE" id="PS00183">
    <property type="entry name" value="UBC_1"/>
    <property type="match status" value="1"/>
</dbReference>
<evidence type="ECO:0000313" key="11">
    <source>
        <dbReference type="EMBL" id="GIL98948.1"/>
    </source>
</evidence>
<dbReference type="Gene3D" id="3.10.110.10">
    <property type="entry name" value="Ubiquitin Conjugating Enzyme"/>
    <property type="match status" value="1"/>
</dbReference>
<dbReference type="OrthoDB" id="10069349at2759"/>
<dbReference type="SUPFAM" id="SSF54495">
    <property type="entry name" value="UBC-like"/>
    <property type="match status" value="1"/>
</dbReference>
<dbReference type="InterPro" id="IPR023313">
    <property type="entry name" value="UBQ-conjugating_AS"/>
</dbReference>
<keyword evidence="2" id="KW-0808">Transferase</keyword>
<accession>A0A8J4C3F7</accession>
<evidence type="ECO:0000256" key="8">
    <source>
        <dbReference type="SAM" id="MobiDB-lite"/>
    </source>
</evidence>
<dbReference type="EMBL" id="BNCP01000004">
    <property type="protein sequence ID" value="GIL72464.1"/>
    <property type="molecule type" value="Genomic_DNA"/>
</dbReference>
<comment type="similarity">
    <text evidence="7">Belongs to the ubiquitin-conjugating enzyme family.</text>
</comment>
<name>A0A8J4C3F7_9CHLO</name>
<evidence type="ECO:0000256" key="6">
    <source>
        <dbReference type="PROSITE-ProRule" id="PRU10133"/>
    </source>
</evidence>
<dbReference type="InterPro" id="IPR016135">
    <property type="entry name" value="UBQ-conjugating_enzyme/RWD"/>
</dbReference>
<feature type="domain" description="UBC core" evidence="9">
    <location>
        <begin position="6"/>
        <end position="152"/>
    </location>
</feature>
<organism evidence="10 12">
    <name type="scientific">Volvox reticuliferus</name>
    <dbReference type="NCBI Taxonomy" id="1737510"/>
    <lineage>
        <taxon>Eukaryota</taxon>
        <taxon>Viridiplantae</taxon>
        <taxon>Chlorophyta</taxon>
        <taxon>core chlorophytes</taxon>
        <taxon>Chlorophyceae</taxon>
        <taxon>CS clade</taxon>
        <taxon>Chlamydomonadales</taxon>
        <taxon>Volvocaceae</taxon>
        <taxon>Volvox</taxon>
    </lineage>
</organism>
<keyword evidence="5 7" id="KW-0067">ATP-binding</keyword>
<dbReference type="AlphaFoldDB" id="A0A8J4C3F7"/>
<dbReference type="PANTHER" id="PTHR24067">
    <property type="entry name" value="UBIQUITIN-CONJUGATING ENZYME E2"/>
    <property type="match status" value="1"/>
</dbReference>
<gene>
    <name evidence="10" type="ORF">Vretifemale_2823</name>
    <name evidence="11" type="ORF">Vretimale_4173</name>
</gene>
<dbReference type="SMART" id="SM00212">
    <property type="entry name" value="UBCc"/>
    <property type="match status" value="1"/>
</dbReference>
<dbReference type="PROSITE" id="PS50127">
    <property type="entry name" value="UBC_2"/>
    <property type="match status" value="1"/>
</dbReference>
<feature type="compositionally biased region" description="Low complexity" evidence="8">
    <location>
        <begin position="164"/>
        <end position="177"/>
    </location>
</feature>
<dbReference type="Proteomes" id="UP000722791">
    <property type="component" value="Unassembled WGS sequence"/>
</dbReference>
<feature type="region of interest" description="Disordered" evidence="8">
    <location>
        <begin position="154"/>
        <end position="224"/>
    </location>
</feature>
<dbReference type="FunFam" id="3.10.110.10:FF:000031">
    <property type="entry name" value="Ubiquitin-conjugating enzyme E2 22"/>
    <property type="match status" value="1"/>
</dbReference>
<evidence type="ECO:0000313" key="10">
    <source>
        <dbReference type="EMBL" id="GIL72464.1"/>
    </source>
</evidence>
<keyword evidence="4 7" id="KW-0833">Ubl conjugation pathway</keyword>
<evidence type="ECO:0000256" key="7">
    <source>
        <dbReference type="RuleBase" id="RU362109"/>
    </source>
</evidence>
<evidence type="ECO:0000256" key="2">
    <source>
        <dbReference type="ARBA" id="ARBA00022679"/>
    </source>
</evidence>
<evidence type="ECO:0000256" key="1">
    <source>
        <dbReference type="ARBA" id="ARBA00012486"/>
    </source>
</evidence>
<dbReference type="InterPro" id="IPR050113">
    <property type="entry name" value="Ub_conjugating_enzyme"/>
</dbReference>
<evidence type="ECO:0000256" key="5">
    <source>
        <dbReference type="ARBA" id="ARBA00022840"/>
    </source>
</evidence>
<sequence length="224" mass="24384">MELSAQVLKRLTRELQDLVANPAEGIRVFINEQNLTDIQAELEGPQGTPFENGVFRMRLTLPADFPASPPKGFFVTKVFHPNVSTTGDICVNVLKRDWTSETTLRHVFMVIRCLLIQPFPDSALNEEAGKLLLEDYDEYDKRARLMTSIHGMCMAKRPTPTPLTTSGANAGGTSSSDTSKKEKEGGTEGASPTLKKAKSDQSKSVAAGGATSTMAKVKKGLKRL</sequence>
<proteinExistence type="inferred from homology"/>
<dbReference type="GO" id="GO:0061631">
    <property type="term" value="F:ubiquitin conjugating enzyme activity"/>
    <property type="evidence" value="ECO:0007669"/>
    <property type="project" value="UniProtKB-EC"/>
</dbReference>
<dbReference type="InterPro" id="IPR000608">
    <property type="entry name" value="UBC"/>
</dbReference>
<evidence type="ECO:0000256" key="4">
    <source>
        <dbReference type="ARBA" id="ARBA00022786"/>
    </source>
</evidence>
<dbReference type="Proteomes" id="UP000747110">
    <property type="component" value="Unassembled WGS sequence"/>
</dbReference>
<protein>
    <recommendedName>
        <fullName evidence="1">E2 ubiquitin-conjugating enzyme</fullName>
        <ecNumber evidence="1">2.3.2.23</ecNumber>
    </recommendedName>
</protein>
<dbReference type="Pfam" id="PF00179">
    <property type="entry name" value="UQ_con"/>
    <property type="match status" value="1"/>
</dbReference>
<dbReference type="CDD" id="cd23804">
    <property type="entry name" value="UBCc_UBE2S"/>
    <property type="match status" value="1"/>
</dbReference>
<evidence type="ECO:0000259" key="9">
    <source>
        <dbReference type="PROSITE" id="PS50127"/>
    </source>
</evidence>
<dbReference type="EMBL" id="BNCQ01000006">
    <property type="protein sequence ID" value="GIL98948.1"/>
    <property type="molecule type" value="Genomic_DNA"/>
</dbReference>
<keyword evidence="12" id="KW-1185">Reference proteome</keyword>
<keyword evidence="3 7" id="KW-0547">Nucleotide-binding</keyword>
<feature type="active site" description="Glycyl thioester intermediate" evidence="6">
    <location>
        <position position="90"/>
    </location>
</feature>
<dbReference type="GO" id="GO:0005524">
    <property type="term" value="F:ATP binding"/>
    <property type="evidence" value="ECO:0007669"/>
    <property type="project" value="UniProtKB-UniRule"/>
</dbReference>
<comment type="caution">
    <text evidence="10">The sequence shown here is derived from an EMBL/GenBank/DDBJ whole genome shotgun (WGS) entry which is preliminary data.</text>
</comment>
<dbReference type="EC" id="2.3.2.23" evidence="1"/>
<evidence type="ECO:0000256" key="3">
    <source>
        <dbReference type="ARBA" id="ARBA00022741"/>
    </source>
</evidence>
<reference evidence="10" key="1">
    <citation type="journal article" date="2021" name="Proc. Natl. Acad. Sci. U.S.A.">
        <title>Three genomes in the algal genus Volvox reveal the fate of a haploid sex-determining region after a transition to homothallism.</title>
        <authorList>
            <person name="Yamamoto K."/>
            <person name="Hamaji T."/>
            <person name="Kawai-Toyooka H."/>
            <person name="Matsuzaki R."/>
            <person name="Takahashi F."/>
            <person name="Nishimura Y."/>
            <person name="Kawachi M."/>
            <person name="Noguchi H."/>
            <person name="Minakuchi Y."/>
            <person name="Umen J.G."/>
            <person name="Toyoda A."/>
            <person name="Nozaki H."/>
        </authorList>
    </citation>
    <scope>NUCLEOTIDE SEQUENCE</scope>
    <source>
        <strain evidence="11">NIES-3785</strain>
        <strain evidence="10">NIES-3786</strain>
    </source>
</reference>
<evidence type="ECO:0000313" key="12">
    <source>
        <dbReference type="Proteomes" id="UP000747110"/>
    </source>
</evidence>